<proteinExistence type="predicted"/>
<feature type="region of interest" description="Disordered" evidence="1">
    <location>
        <begin position="66"/>
        <end position="103"/>
    </location>
</feature>
<protein>
    <submittedName>
        <fullName evidence="2">Uncharacterized protein</fullName>
    </submittedName>
</protein>
<dbReference type="InParanoid" id="A0A0D0DGF1"/>
<evidence type="ECO:0000313" key="3">
    <source>
        <dbReference type="Proteomes" id="UP000054538"/>
    </source>
</evidence>
<dbReference type="AlphaFoldDB" id="A0A0D0DGF1"/>
<dbReference type="OrthoDB" id="3141838at2759"/>
<dbReference type="Proteomes" id="UP000054538">
    <property type="component" value="Unassembled WGS sequence"/>
</dbReference>
<reference evidence="2 3" key="1">
    <citation type="submission" date="2014-04" db="EMBL/GenBank/DDBJ databases">
        <authorList>
            <consortium name="DOE Joint Genome Institute"/>
            <person name="Kuo A."/>
            <person name="Kohler A."/>
            <person name="Jargeat P."/>
            <person name="Nagy L.G."/>
            <person name="Floudas D."/>
            <person name="Copeland A."/>
            <person name="Barry K.W."/>
            <person name="Cichocki N."/>
            <person name="Veneault-Fourrey C."/>
            <person name="LaButti K."/>
            <person name="Lindquist E.A."/>
            <person name="Lipzen A."/>
            <person name="Lundell T."/>
            <person name="Morin E."/>
            <person name="Murat C."/>
            <person name="Sun H."/>
            <person name="Tunlid A."/>
            <person name="Henrissat B."/>
            <person name="Grigoriev I.V."/>
            <person name="Hibbett D.S."/>
            <person name="Martin F."/>
            <person name="Nordberg H.P."/>
            <person name="Cantor M.N."/>
            <person name="Hua S.X."/>
        </authorList>
    </citation>
    <scope>NUCLEOTIDE SEQUENCE [LARGE SCALE GENOMIC DNA]</scope>
    <source>
        <strain evidence="2 3">Ve08.2h10</strain>
    </source>
</reference>
<sequence>METWIKTLCWPMGYDKYQPQRIDELKDRIQHAVRLLQNSSDDFVVGPASRSRAKVRRSVDSLRDSFVGHGRSHAHSPHVHTPTYRQPPVNFPVPDLSPSVPHPMSHFQNPFQSPSGSLPMSELWISPPPLQFRQHPLTRAF</sequence>
<accession>A0A0D0DGF1</accession>
<keyword evidence="3" id="KW-1185">Reference proteome</keyword>
<dbReference type="EMBL" id="KN824958">
    <property type="protein sequence ID" value="KIK96977.1"/>
    <property type="molecule type" value="Genomic_DNA"/>
</dbReference>
<name>A0A0D0DGF1_9AGAM</name>
<evidence type="ECO:0000313" key="2">
    <source>
        <dbReference type="EMBL" id="KIK96977.1"/>
    </source>
</evidence>
<gene>
    <name evidence="2" type="ORF">PAXRUDRAFT_825416</name>
</gene>
<dbReference type="HOGENOM" id="CLU_1825896_0_0_1"/>
<evidence type="ECO:0000256" key="1">
    <source>
        <dbReference type="SAM" id="MobiDB-lite"/>
    </source>
</evidence>
<reference evidence="3" key="2">
    <citation type="submission" date="2015-01" db="EMBL/GenBank/DDBJ databases">
        <title>Evolutionary Origins and Diversification of the Mycorrhizal Mutualists.</title>
        <authorList>
            <consortium name="DOE Joint Genome Institute"/>
            <consortium name="Mycorrhizal Genomics Consortium"/>
            <person name="Kohler A."/>
            <person name="Kuo A."/>
            <person name="Nagy L.G."/>
            <person name="Floudas D."/>
            <person name="Copeland A."/>
            <person name="Barry K.W."/>
            <person name="Cichocki N."/>
            <person name="Veneault-Fourrey C."/>
            <person name="LaButti K."/>
            <person name="Lindquist E.A."/>
            <person name="Lipzen A."/>
            <person name="Lundell T."/>
            <person name="Morin E."/>
            <person name="Murat C."/>
            <person name="Riley R."/>
            <person name="Ohm R."/>
            <person name="Sun H."/>
            <person name="Tunlid A."/>
            <person name="Henrissat B."/>
            <person name="Grigoriev I.V."/>
            <person name="Hibbett D.S."/>
            <person name="Martin F."/>
        </authorList>
    </citation>
    <scope>NUCLEOTIDE SEQUENCE [LARGE SCALE GENOMIC DNA]</scope>
    <source>
        <strain evidence="3">Ve08.2h10</strain>
    </source>
</reference>
<organism evidence="2 3">
    <name type="scientific">Paxillus rubicundulus Ve08.2h10</name>
    <dbReference type="NCBI Taxonomy" id="930991"/>
    <lineage>
        <taxon>Eukaryota</taxon>
        <taxon>Fungi</taxon>
        <taxon>Dikarya</taxon>
        <taxon>Basidiomycota</taxon>
        <taxon>Agaricomycotina</taxon>
        <taxon>Agaricomycetes</taxon>
        <taxon>Agaricomycetidae</taxon>
        <taxon>Boletales</taxon>
        <taxon>Paxilineae</taxon>
        <taxon>Paxillaceae</taxon>
        <taxon>Paxillus</taxon>
    </lineage>
</organism>